<dbReference type="PANTHER" id="PTHR47739">
    <property type="entry name" value="TRNA1(VAL) (ADENINE(37)-N6)-METHYLTRANSFERASE"/>
    <property type="match status" value="1"/>
</dbReference>
<comment type="caution">
    <text evidence="8">The sequence shown here is derived from an EMBL/GenBank/DDBJ whole genome shotgun (WGS) entry which is preliminary data.</text>
</comment>
<dbReference type="InterPro" id="IPR002052">
    <property type="entry name" value="DNA_methylase_N6_adenine_CS"/>
</dbReference>
<keyword evidence="3 6" id="KW-0808">Transferase</keyword>
<dbReference type="Pfam" id="PF05175">
    <property type="entry name" value="MTS"/>
    <property type="match status" value="1"/>
</dbReference>
<name>A0A5R9KY79_9BACT</name>
<evidence type="ECO:0000313" key="9">
    <source>
        <dbReference type="Proteomes" id="UP000306402"/>
    </source>
</evidence>
<dbReference type="EMBL" id="VCEJ01000004">
    <property type="protein sequence ID" value="TLV01243.1"/>
    <property type="molecule type" value="Genomic_DNA"/>
</dbReference>
<dbReference type="InterPro" id="IPR029063">
    <property type="entry name" value="SAM-dependent_MTases_sf"/>
</dbReference>
<dbReference type="GO" id="GO:0003676">
    <property type="term" value="F:nucleic acid binding"/>
    <property type="evidence" value="ECO:0007669"/>
    <property type="project" value="InterPro"/>
</dbReference>
<dbReference type="HAMAP" id="MF_01872">
    <property type="entry name" value="tRNA_methyltr_YfiC"/>
    <property type="match status" value="1"/>
</dbReference>
<keyword evidence="1 6" id="KW-0963">Cytoplasm</keyword>
<dbReference type="InterPro" id="IPR020596">
    <property type="entry name" value="rRNA_Ade_Mease_Trfase_CS"/>
</dbReference>
<keyword evidence="2 6" id="KW-0489">Methyltransferase</keyword>
<comment type="subcellular location">
    <subcellularLocation>
        <location evidence="6">Cytoplasm</location>
    </subcellularLocation>
</comment>
<dbReference type="GO" id="GO:0016430">
    <property type="term" value="F:tRNA (adenine-N6)-methyltransferase activity"/>
    <property type="evidence" value="ECO:0007669"/>
    <property type="project" value="UniProtKB-UniRule"/>
</dbReference>
<keyword evidence="4 6" id="KW-0949">S-adenosyl-L-methionine</keyword>
<keyword evidence="5 6" id="KW-0819">tRNA processing</keyword>
<dbReference type="SUPFAM" id="SSF53335">
    <property type="entry name" value="S-adenosyl-L-methionine-dependent methyltransferases"/>
    <property type="match status" value="1"/>
</dbReference>
<dbReference type="GO" id="GO:0005737">
    <property type="term" value="C:cytoplasm"/>
    <property type="evidence" value="ECO:0007669"/>
    <property type="project" value="UniProtKB-SubCell"/>
</dbReference>
<dbReference type="GO" id="GO:0000179">
    <property type="term" value="F:rRNA (adenine-N6,N6-)-dimethyltransferase activity"/>
    <property type="evidence" value="ECO:0007669"/>
    <property type="project" value="InterPro"/>
</dbReference>
<dbReference type="GO" id="GO:0008033">
    <property type="term" value="P:tRNA processing"/>
    <property type="evidence" value="ECO:0007669"/>
    <property type="project" value="UniProtKB-UniRule"/>
</dbReference>
<evidence type="ECO:0000313" key="8">
    <source>
        <dbReference type="EMBL" id="TLV01243.1"/>
    </source>
</evidence>
<comment type="similarity">
    <text evidence="6">Belongs to the methyltransferase superfamily. tRNA (adenine-N(6)-)-methyltransferase family.</text>
</comment>
<dbReference type="InterPro" id="IPR022882">
    <property type="entry name" value="tRNA_adenine-N6_MeTrfase"/>
</dbReference>
<dbReference type="InterPro" id="IPR050210">
    <property type="entry name" value="tRNA_Adenine-N(6)_MTase"/>
</dbReference>
<proteinExistence type="inferred from homology"/>
<reference evidence="8 9" key="1">
    <citation type="submission" date="2019-05" db="EMBL/GenBank/DDBJ databases">
        <authorList>
            <person name="Qu J.-H."/>
        </authorList>
    </citation>
    <scope>NUCLEOTIDE SEQUENCE [LARGE SCALE GENOMIC DNA]</scope>
    <source>
        <strain evidence="8 9">T17</strain>
    </source>
</reference>
<dbReference type="Gene3D" id="3.40.50.150">
    <property type="entry name" value="Vaccinia Virus protein VP39"/>
    <property type="match status" value="1"/>
</dbReference>
<gene>
    <name evidence="8" type="ORF">FEN17_17505</name>
</gene>
<dbReference type="PANTHER" id="PTHR47739:SF1">
    <property type="entry name" value="TRNA1(VAL) (ADENINE(37)-N6)-METHYLTRANSFERASE"/>
    <property type="match status" value="1"/>
</dbReference>
<dbReference type="OrthoDB" id="5383291at2"/>
<dbReference type="AlphaFoldDB" id="A0A5R9KY79"/>
<keyword evidence="9" id="KW-1185">Reference proteome</keyword>
<sequence>MAKNSSFQFKQFTIQQDQCAMKVCTDACVLGAWADVVDADRILDIGAGTGLLSLMVAQRNSYAMIDAVEIDAEAFYQAGENVEKSPFHERITLYHSAVQEFETEHHYDVIITNPPFFQADLLSPVDQKNLARHAGSLGFEELLQTIERLLKPDGRFNILLPVEEGNIFRKKAEAAGWHLTKELNLCHQEDKKAFRQLMTFSKQHLAENEPEAETLHIYQEDGKTYHPAFKDLLKDFYLIF</sequence>
<evidence type="ECO:0000259" key="7">
    <source>
        <dbReference type="Pfam" id="PF05175"/>
    </source>
</evidence>
<evidence type="ECO:0000256" key="1">
    <source>
        <dbReference type="ARBA" id="ARBA00022490"/>
    </source>
</evidence>
<comment type="catalytic activity">
    <reaction evidence="6">
        <text>adenosine(37) in tRNA1(Val) + S-adenosyl-L-methionine = N(6)-methyladenosine(37) in tRNA1(Val) + S-adenosyl-L-homocysteine + H(+)</text>
        <dbReference type="Rhea" id="RHEA:43160"/>
        <dbReference type="Rhea" id="RHEA-COMP:10369"/>
        <dbReference type="Rhea" id="RHEA-COMP:10370"/>
        <dbReference type="ChEBI" id="CHEBI:15378"/>
        <dbReference type="ChEBI" id="CHEBI:57856"/>
        <dbReference type="ChEBI" id="CHEBI:59789"/>
        <dbReference type="ChEBI" id="CHEBI:74411"/>
        <dbReference type="ChEBI" id="CHEBI:74449"/>
        <dbReference type="EC" id="2.1.1.223"/>
    </reaction>
</comment>
<dbReference type="EC" id="2.1.1.223" evidence="6"/>
<dbReference type="PROSITE" id="PS00092">
    <property type="entry name" value="N6_MTASE"/>
    <property type="match status" value="1"/>
</dbReference>
<protein>
    <recommendedName>
        <fullName evidence="6">tRNA1(Val) (adenine(37)-N6)-methyltransferase</fullName>
        <ecNumber evidence="6">2.1.1.223</ecNumber>
    </recommendedName>
    <alternativeName>
        <fullName evidence="6">tRNA m6A37 methyltransferase</fullName>
    </alternativeName>
</protein>
<feature type="domain" description="Methyltransferase small" evidence="7">
    <location>
        <begin position="39"/>
        <end position="120"/>
    </location>
</feature>
<dbReference type="PROSITE" id="PS01131">
    <property type="entry name" value="RRNA_A_DIMETH"/>
    <property type="match status" value="1"/>
</dbReference>
<evidence type="ECO:0000256" key="6">
    <source>
        <dbReference type="HAMAP-Rule" id="MF_01872"/>
    </source>
</evidence>
<dbReference type="CDD" id="cd02440">
    <property type="entry name" value="AdoMet_MTases"/>
    <property type="match status" value="1"/>
</dbReference>
<organism evidence="8 9">
    <name type="scientific">Dyadobacter luticola</name>
    <dbReference type="NCBI Taxonomy" id="1979387"/>
    <lineage>
        <taxon>Bacteria</taxon>
        <taxon>Pseudomonadati</taxon>
        <taxon>Bacteroidota</taxon>
        <taxon>Cytophagia</taxon>
        <taxon>Cytophagales</taxon>
        <taxon>Spirosomataceae</taxon>
        <taxon>Dyadobacter</taxon>
    </lineage>
</organism>
<accession>A0A5R9KY79</accession>
<evidence type="ECO:0000256" key="5">
    <source>
        <dbReference type="ARBA" id="ARBA00022694"/>
    </source>
</evidence>
<evidence type="ECO:0000256" key="2">
    <source>
        <dbReference type="ARBA" id="ARBA00022603"/>
    </source>
</evidence>
<dbReference type="InterPro" id="IPR007848">
    <property type="entry name" value="Small_mtfrase_dom"/>
</dbReference>
<dbReference type="Proteomes" id="UP000306402">
    <property type="component" value="Unassembled WGS sequence"/>
</dbReference>
<evidence type="ECO:0000256" key="3">
    <source>
        <dbReference type="ARBA" id="ARBA00022679"/>
    </source>
</evidence>
<dbReference type="RefSeq" id="WP_138366614.1">
    <property type="nucleotide sequence ID" value="NZ_VCEJ01000004.1"/>
</dbReference>
<comment type="function">
    <text evidence="6">Specifically methylates the adenine in position 37 of tRNA(1)(Val) (anticodon cmo5UAC).</text>
</comment>
<evidence type="ECO:0000256" key="4">
    <source>
        <dbReference type="ARBA" id="ARBA00022691"/>
    </source>
</evidence>